<dbReference type="STRING" id="64702.SAMN05443377_10298"/>
<evidence type="ECO:0000256" key="2">
    <source>
        <dbReference type="ARBA" id="ARBA00022723"/>
    </source>
</evidence>
<name>A0A1H9Q2V4_9ACTN</name>
<keyword evidence="2" id="KW-0479">Metal-binding</keyword>
<dbReference type="SUPFAM" id="SSF56281">
    <property type="entry name" value="Metallo-hydrolase/oxidoreductase"/>
    <property type="match status" value="1"/>
</dbReference>
<comment type="cofactor">
    <cofactor evidence="1">
        <name>Zn(2+)</name>
        <dbReference type="ChEBI" id="CHEBI:29105"/>
    </cofactor>
</comment>
<proteinExistence type="predicted"/>
<dbReference type="GO" id="GO:0016787">
    <property type="term" value="F:hydrolase activity"/>
    <property type="evidence" value="ECO:0007669"/>
    <property type="project" value="UniProtKB-KW"/>
</dbReference>
<dbReference type="Pfam" id="PF00753">
    <property type="entry name" value="Lactamase_B"/>
    <property type="match status" value="1"/>
</dbReference>
<dbReference type="SMART" id="SM00849">
    <property type="entry name" value="Lactamase_B"/>
    <property type="match status" value="1"/>
</dbReference>
<dbReference type="GO" id="GO:0046872">
    <property type="term" value="F:metal ion binding"/>
    <property type="evidence" value="ECO:0007669"/>
    <property type="project" value="UniProtKB-KW"/>
</dbReference>
<organism evidence="6 7">
    <name type="scientific">Propionibacterium cyclohexanicum</name>
    <dbReference type="NCBI Taxonomy" id="64702"/>
    <lineage>
        <taxon>Bacteria</taxon>
        <taxon>Bacillati</taxon>
        <taxon>Actinomycetota</taxon>
        <taxon>Actinomycetes</taxon>
        <taxon>Propionibacteriales</taxon>
        <taxon>Propionibacteriaceae</taxon>
        <taxon>Propionibacterium</taxon>
    </lineage>
</organism>
<gene>
    <name evidence="6" type="ORF">SAMN05443377_10298</name>
</gene>
<keyword evidence="7" id="KW-1185">Reference proteome</keyword>
<evidence type="ECO:0000256" key="3">
    <source>
        <dbReference type="ARBA" id="ARBA00022801"/>
    </source>
</evidence>
<sequence>MFIAYFVAGPWQANCYVVSKGEGQEAIAIDVGMDAAQRVDTTLAEHHLELSAVLLTHGHIDHCAQAGLLADAHGCPVWVHEADRGLLSDPGKGLSAPMAASLDRLIGTRTLSEPAHVECYEPGVGLAVAGLDISVIHAPGHTPGSVLLGLDSQRGRLLFTGDVLFAGSIGRTDLPGGDDAAMRASLREKIRTAPGQAHVLPGHGPSTTVKHELENNPYLTDSYLEVQY</sequence>
<dbReference type="AlphaFoldDB" id="A0A1H9Q2V4"/>
<evidence type="ECO:0000256" key="1">
    <source>
        <dbReference type="ARBA" id="ARBA00001947"/>
    </source>
</evidence>
<evidence type="ECO:0000256" key="4">
    <source>
        <dbReference type="ARBA" id="ARBA00022833"/>
    </source>
</evidence>
<dbReference type="Proteomes" id="UP000198815">
    <property type="component" value="Unassembled WGS sequence"/>
</dbReference>
<evidence type="ECO:0000313" key="6">
    <source>
        <dbReference type="EMBL" id="SER54760.1"/>
    </source>
</evidence>
<reference evidence="6 7" key="1">
    <citation type="submission" date="2016-10" db="EMBL/GenBank/DDBJ databases">
        <authorList>
            <person name="de Groot N.N."/>
        </authorList>
    </citation>
    <scope>NUCLEOTIDE SEQUENCE [LARGE SCALE GENOMIC DNA]</scope>
    <source>
        <strain evidence="6 7">DSM 16859</strain>
    </source>
</reference>
<accession>A0A1H9Q2V4</accession>
<dbReference type="RefSeq" id="WP_091967043.1">
    <property type="nucleotide sequence ID" value="NZ_FOGZ01000002.1"/>
</dbReference>
<dbReference type="InterPro" id="IPR036866">
    <property type="entry name" value="RibonucZ/Hydroxyglut_hydro"/>
</dbReference>
<keyword evidence="4" id="KW-0862">Zinc</keyword>
<dbReference type="OrthoDB" id="9802991at2"/>
<dbReference type="PANTHER" id="PTHR46233:SF3">
    <property type="entry name" value="HYDROXYACYLGLUTATHIONE HYDROLASE GLOC"/>
    <property type="match status" value="1"/>
</dbReference>
<dbReference type="InterPro" id="IPR001279">
    <property type="entry name" value="Metallo-B-lactamas"/>
</dbReference>
<protein>
    <submittedName>
        <fullName evidence="6">Glyoxylase, beta-lactamase superfamily II</fullName>
    </submittedName>
</protein>
<feature type="domain" description="Metallo-beta-lactamase" evidence="5">
    <location>
        <begin position="12"/>
        <end position="203"/>
    </location>
</feature>
<dbReference type="Gene3D" id="3.60.15.10">
    <property type="entry name" value="Ribonuclease Z/Hydroxyacylglutathione hydrolase-like"/>
    <property type="match status" value="1"/>
</dbReference>
<dbReference type="PANTHER" id="PTHR46233">
    <property type="entry name" value="HYDROXYACYLGLUTATHIONE HYDROLASE GLOC"/>
    <property type="match status" value="1"/>
</dbReference>
<evidence type="ECO:0000259" key="5">
    <source>
        <dbReference type="SMART" id="SM00849"/>
    </source>
</evidence>
<evidence type="ECO:0000313" key="7">
    <source>
        <dbReference type="Proteomes" id="UP000198815"/>
    </source>
</evidence>
<dbReference type="CDD" id="cd06262">
    <property type="entry name" value="metallo-hydrolase-like_MBL-fold"/>
    <property type="match status" value="1"/>
</dbReference>
<dbReference type="EMBL" id="FOGZ01000002">
    <property type="protein sequence ID" value="SER54760.1"/>
    <property type="molecule type" value="Genomic_DNA"/>
</dbReference>
<keyword evidence="3" id="KW-0378">Hydrolase</keyword>
<dbReference type="InterPro" id="IPR051453">
    <property type="entry name" value="MBL_Glyoxalase_II"/>
</dbReference>